<dbReference type="SUPFAM" id="SSF55021">
    <property type="entry name" value="ACT-like"/>
    <property type="match status" value="2"/>
</dbReference>
<feature type="domain" description="ACT" evidence="11">
    <location>
        <begin position="16"/>
        <end position="95"/>
    </location>
</feature>
<keyword evidence="7" id="KW-0418">Kinase</keyword>
<evidence type="ECO:0000313" key="13">
    <source>
        <dbReference type="Proteomes" id="UP000824071"/>
    </source>
</evidence>
<keyword evidence="8" id="KW-0067">ATP-binding</keyword>
<evidence type="ECO:0000256" key="5">
    <source>
        <dbReference type="ARBA" id="ARBA00022679"/>
    </source>
</evidence>
<organism evidence="12 13">
    <name type="scientific">Candidatus Fimenecus excrementigallinarum</name>
    <dbReference type="NCBI Taxonomy" id="2840816"/>
    <lineage>
        <taxon>Bacteria</taxon>
        <taxon>Bacillati</taxon>
        <taxon>Bacillota</taxon>
        <taxon>Clostridia</taxon>
        <taxon>Candidatus Fimenecus</taxon>
    </lineage>
</organism>
<keyword evidence="9" id="KW-0457">Lysine biosynthesis</keyword>
<dbReference type="Gene3D" id="3.30.2130.10">
    <property type="entry name" value="VC0802-like"/>
    <property type="match status" value="1"/>
</dbReference>
<evidence type="ECO:0000256" key="1">
    <source>
        <dbReference type="ARBA" id="ARBA00004986"/>
    </source>
</evidence>
<evidence type="ECO:0000256" key="8">
    <source>
        <dbReference type="ARBA" id="ARBA00022840"/>
    </source>
</evidence>
<protein>
    <recommendedName>
        <fullName evidence="4">aspartate kinase</fullName>
        <ecNumber evidence="4">2.7.2.4</ecNumber>
    </recommendedName>
</protein>
<dbReference type="PANTHER" id="PTHR21499:SF3">
    <property type="entry name" value="ASPARTOKINASE"/>
    <property type="match status" value="1"/>
</dbReference>
<dbReference type="Pfam" id="PF22468">
    <property type="entry name" value="ACT_9"/>
    <property type="match status" value="2"/>
</dbReference>
<evidence type="ECO:0000256" key="3">
    <source>
        <dbReference type="ARBA" id="ARBA00010122"/>
    </source>
</evidence>
<dbReference type="GO" id="GO:0009089">
    <property type="term" value="P:lysine biosynthetic process via diaminopimelate"/>
    <property type="evidence" value="ECO:0007669"/>
    <property type="project" value="TreeGrafter"/>
</dbReference>
<comment type="similarity">
    <text evidence="3">Belongs to the aspartokinase family.</text>
</comment>
<dbReference type="AlphaFoldDB" id="A0A9D1LEG0"/>
<evidence type="ECO:0000256" key="2">
    <source>
        <dbReference type="ARBA" id="ARBA00005139"/>
    </source>
</evidence>
<comment type="caution">
    <text evidence="12">The sequence shown here is derived from an EMBL/GenBank/DDBJ whole genome shotgun (WGS) entry which is preliminary data.</text>
</comment>
<feature type="non-terminal residue" evidence="12">
    <location>
        <position position="1"/>
    </location>
</feature>
<reference evidence="12" key="1">
    <citation type="submission" date="2020-10" db="EMBL/GenBank/DDBJ databases">
        <authorList>
            <person name="Gilroy R."/>
        </authorList>
    </citation>
    <scope>NUCLEOTIDE SEQUENCE</scope>
    <source>
        <strain evidence="12">ChiGjej1B1-19959</strain>
    </source>
</reference>
<reference evidence="12" key="2">
    <citation type="journal article" date="2021" name="PeerJ">
        <title>Extensive microbial diversity within the chicken gut microbiome revealed by metagenomics and culture.</title>
        <authorList>
            <person name="Gilroy R."/>
            <person name="Ravi A."/>
            <person name="Getino M."/>
            <person name="Pursley I."/>
            <person name="Horton D.L."/>
            <person name="Alikhan N.F."/>
            <person name="Baker D."/>
            <person name="Gharbi K."/>
            <person name="Hall N."/>
            <person name="Watson M."/>
            <person name="Adriaenssens E.M."/>
            <person name="Foster-Nyarko E."/>
            <person name="Jarju S."/>
            <person name="Secka A."/>
            <person name="Antonio M."/>
            <person name="Oren A."/>
            <person name="Chaudhuri R.R."/>
            <person name="La Ragione R."/>
            <person name="Hildebrand F."/>
            <person name="Pallen M.J."/>
        </authorList>
    </citation>
    <scope>NUCLEOTIDE SEQUENCE</scope>
    <source>
        <strain evidence="12">ChiGjej1B1-19959</strain>
    </source>
</reference>
<proteinExistence type="inferred from homology"/>
<dbReference type="GO" id="GO:0004072">
    <property type="term" value="F:aspartate kinase activity"/>
    <property type="evidence" value="ECO:0007669"/>
    <property type="project" value="UniProtKB-EC"/>
</dbReference>
<dbReference type="InterPro" id="IPR045865">
    <property type="entry name" value="ACT-like_dom_sf"/>
</dbReference>
<evidence type="ECO:0000313" key="12">
    <source>
        <dbReference type="EMBL" id="HIU36520.1"/>
    </source>
</evidence>
<sequence length="153" mass="16101">MKTIQSISVVEDVTLVSLHDTPADFGVVAEIFRQLSDAGVDVDMISQTPPHRNAPDISFTVSGEDMGKVVAVSAALRAQHPEMKLSVSGGHSKISVFSEAMRGCPGVAGRVFAAVAEAKADVVMITTSEVDISLLVEKSDMENTIAAIEKAFA</sequence>
<keyword evidence="6" id="KW-0547">Nucleotide-binding</keyword>
<comment type="pathway">
    <text evidence="1">Amino-acid biosynthesis; L-methionine biosynthesis via de novo pathway; L-homoserine from L-aspartate: step 1/3.</text>
</comment>
<evidence type="ECO:0000256" key="4">
    <source>
        <dbReference type="ARBA" id="ARBA00013059"/>
    </source>
</evidence>
<evidence type="ECO:0000256" key="9">
    <source>
        <dbReference type="ARBA" id="ARBA00023154"/>
    </source>
</evidence>
<feature type="domain" description="ACT" evidence="11">
    <location>
        <begin position="96"/>
        <end position="153"/>
    </location>
</feature>
<dbReference type="GO" id="GO:0009090">
    <property type="term" value="P:homoserine biosynthetic process"/>
    <property type="evidence" value="ECO:0007669"/>
    <property type="project" value="TreeGrafter"/>
</dbReference>
<keyword evidence="5" id="KW-0808">Transferase</keyword>
<dbReference type="PROSITE" id="PS51671">
    <property type="entry name" value="ACT"/>
    <property type="match status" value="2"/>
</dbReference>
<dbReference type="InterPro" id="IPR054352">
    <property type="entry name" value="ACT_Aspartokinase"/>
</dbReference>
<dbReference type="EC" id="2.7.2.4" evidence="4"/>
<name>A0A9D1LEG0_9FIRM</name>
<accession>A0A9D1LEG0</accession>
<comment type="catalytic activity">
    <reaction evidence="10">
        <text>L-aspartate + ATP = 4-phospho-L-aspartate + ADP</text>
        <dbReference type="Rhea" id="RHEA:23776"/>
        <dbReference type="ChEBI" id="CHEBI:29991"/>
        <dbReference type="ChEBI" id="CHEBI:30616"/>
        <dbReference type="ChEBI" id="CHEBI:57535"/>
        <dbReference type="ChEBI" id="CHEBI:456216"/>
        <dbReference type="EC" id="2.7.2.4"/>
    </reaction>
</comment>
<evidence type="ECO:0000256" key="10">
    <source>
        <dbReference type="ARBA" id="ARBA00047872"/>
    </source>
</evidence>
<evidence type="ECO:0000256" key="6">
    <source>
        <dbReference type="ARBA" id="ARBA00022741"/>
    </source>
</evidence>
<comment type="pathway">
    <text evidence="2">Amino-acid biosynthesis; L-threonine biosynthesis; L-threonine from L-aspartate: step 1/5.</text>
</comment>
<dbReference type="PANTHER" id="PTHR21499">
    <property type="entry name" value="ASPARTATE KINASE"/>
    <property type="match status" value="1"/>
</dbReference>
<dbReference type="InterPro" id="IPR002912">
    <property type="entry name" value="ACT_dom"/>
</dbReference>
<dbReference type="CDD" id="cd04891">
    <property type="entry name" value="ACT_AK-LysC-DapG-like_1"/>
    <property type="match status" value="1"/>
</dbReference>
<evidence type="ECO:0000259" key="11">
    <source>
        <dbReference type="PROSITE" id="PS51671"/>
    </source>
</evidence>
<keyword evidence="9" id="KW-0028">Amino-acid biosynthesis</keyword>
<dbReference type="GO" id="GO:0005829">
    <property type="term" value="C:cytosol"/>
    <property type="evidence" value="ECO:0007669"/>
    <property type="project" value="TreeGrafter"/>
</dbReference>
<dbReference type="EMBL" id="DVMW01000043">
    <property type="protein sequence ID" value="HIU36520.1"/>
    <property type="molecule type" value="Genomic_DNA"/>
</dbReference>
<evidence type="ECO:0000256" key="7">
    <source>
        <dbReference type="ARBA" id="ARBA00022777"/>
    </source>
</evidence>
<gene>
    <name evidence="12" type="ORF">IAC53_07950</name>
</gene>
<dbReference type="GO" id="GO:0005524">
    <property type="term" value="F:ATP binding"/>
    <property type="evidence" value="ECO:0007669"/>
    <property type="project" value="UniProtKB-KW"/>
</dbReference>
<dbReference type="Proteomes" id="UP000824071">
    <property type="component" value="Unassembled WGS sequence"/>
</dbReference>